<evidence type="ECO:0000313" key="2">
    <source>
        <dbReference type="EMBL" id="MDQ0687434.1"/>
    </source>
</evidence>
<feature type="region of interest" description="Disordered" evidence="1">
    <location>
        <begin position="533"/>
        <end position="553"/>
    </location>
</feature>
<dbReference type="EMBL" id="JAUSYA010000001">
    <property type="protein sequence ID" value="MDQ0687434.1"/>
    <property type="molecule type" value="Genomic_DNA"/>
</dbReference>
<reference evidence="2 3" key="1">
    <citation type="submission" date="2023-07" db="EMBL/GenBank/DDBJ databases">
        <title>Comparative genomics of wheat-associated soil bacteria to identify genetic determinants of phenazine resistance.</title>
        <authorList>
            <person name="Mouncey N."/>
        </authorList>
    </citation>
    <scope>NUCLEOTIDE SEQUENCE [LARGE SCALE GENOMIC DNA]</scope>
    <source>
        <strain evidence="2 3">W4I19-2</strain>
    </source>
</reference>
<name>A0ABU0QA01_STRAH</name>
<protein>
    <submittedName>
        <fullName evidence="2">Uncharacterized protein</fullName>
    </submittedName>
</protein>
<feature type="compositionally biased region" description="Basic and acidic residues" evidence="1">
    <location>
        <begin position="326"/>
        <end position="344"/>
    </location>
</feature>
<evidence type="ECO:0000313" key="3">
    <source>
        <dbReference type="Proteomes" id="UP001243364"/>
    </source>
</evidence>
<accession>A0ABU0QA01</accession>
<feature type="region of interest" description="Disordered" evidence="1">
    <location>
        <begin position="601"/>
        <end position="647"/>
    </location>
</feature>
<keyword evidence="3" id="KW-1185">Reference proteome</keyword>
<proteinExistence type="predicted"/>
<feature type="region of interest" description="Disordered" evidence="1">
    <location>
        <begin position="323"/>
        <end position="349"/>
    </location>
</feature>
<evidence type="ECO:0000256" key="1">
    <source>
        <dbReference type="SAM" id="MobiDB-lite"/>
    </source>
</evidence>
<sequence length="647" mass="66691">MLQTAGVEDERVVVVRHLGGRDVRARMEDGTAGGRGEGERAVVVHVADRVAVGAVGGAGGPLDRGGAQSLVRHSTQVVTGYRVVRLLDLLEDLLGAVVREAAFVTHGTGDGRDEAPVGRRLAGRVGGGAGEGEVALAVDEHALGLGPQRAGQDDVGVRVGLGVGEDVLRDDELRRLQAFDDRPAVGHGGDGVGADDPAGLDLAVGHLPEHLHGALADAVRPDRARRQTPQVLDEGPVGVDEDGALAGQPRPHVAHLAPAHGVGLAGEGEGAAARPADRAGGEVEVDERVGVPGAVRGLVEAHGPAAGPLPRLADRPGRLAQVGLRDAGDPRDGRGRVVGEEPGHRLPALGERGDELRVGVAVLVQQVQQSVEEGEVGARPDLEEQVGLRGGGGAPRVDDDQFRTRFHPFHHPQEEDGVAVGHVGADDEEDVRAVEVVVGAGRAVGAQRQLVTGPGACHAQPGVGLDLVGPQETLGEFVGQVLRFEAHLAGHVEGDRVRTVLVDDGPQPPCGLGDRRVHGGGLRLLAAVLSDEGGGEPAGRGEHVGGGRALGAQPSGVRRVPLVAGGLQHRTASVRPEAYVEDHAAADAAVRADRAHLRLGRAVGPRVRHGHGRPLPSDDRPGESLSKPLRRYEPCITQVSPRPATGS</sequence>
<organism evidence="2 3">
    <name type="scientific">Streptomyces achromogenes</name>
    <dbReference type="NCBI Taxonomy" id="67255"/>
    <lineage>
        <taxon>Bacteria</taxon>
        <taxon>Bacillati</taxon>
        <taxon>Actinomycetota</taxon>
        <taxon>Actinomycetes</taxon>
        <taxon>Kitasatosporales</taxon>
        <taxon>Streptomycetaceae</taxon>
        <taxon>Streptomyces</taxon>
    </lineage>
</organism>
<comment type="caution">
    <text evidence="2">The sequence shown here is derived from an EMBL/GenBank/DDBJ whole genome shotgun (WGS) entry which is preliminary data.</text>
</comment>
<dbReference type="Proteomes" id="UP001243364">
    <property type="component" value="Unassembled WGS sequence"/>
</dbReference>
<gene>
    <name evidence="2" type="ORF">QFZ56_006397</name>
</gene>